<keyword evidence="3" id="KW-0227">DNA damage</keyword>
<evidence type="ECO:0000256" key="2">
    <source>
        <dbReference type="ARBA" id="ARBA00012000"/>
    </source>
</evidence>
<evidence type="ECO:0000256" key="3">
    <source>
        <dbReference type="ARBA" id="ARBA00022763"/>
    </source>
</evidence>
<dbReference type="Proteomes" id="UP000258927">
    <property type="component" value="Chromosome"/>
</dbReference>
<dbReference type="Gene3D" id="1.10.340.30">
    <property type="entry name" value="Hypothetical protein, domain 2"/>
    <property type="match status" value="1"/>
</dbReference>
<dbReference type="KEGG" id="mmyr:MXMO3_00529"/>
<dbReference type="GO" id="GO:0032993">
    <property type="term" value="C:protein-DNA complex"/>
    <property type="evidence" value="ECO:0007669"/>
    <property type="project" value="TreeGrafter"/>
</dbReference>
<evidence type="ECO:0000313" key="7">
    <source>
        <dbReference type="Proteomes" id="UP000258927"/>
    </source>
</evidence>
<dbReference type="PANTHER" id="PTHR43003">
    <property type="entry name" value="DNA-3-METHYLADENINE GLYCOSYLASE"/>
    <property type="match status" value="1"/>
</dbReference>
<evidence type="ECO:0000256" key="4">
    <source>
        <dbReference type="ARBA" id="ARBA00023204"/>
    </source>
</evidence>
<proteinExistence type="predicted"/>
<dbReference type="InterPro" id="IPR011257">
    <property type="entry name" value="DNA_glycosylase"/>
</dbReference>
<dbReference type="CDD" id="cd00056">
    <property type="entry name" value="ENDO3c"/>
    <property type="match status" value="1"/>
</dbReference>
<name>A0A2R4MAV4_9HYPH</name>
<feature type="domain" description="HhH-GPD" evidence="5">
    <location>
        <begin position="53"/>
        <end position="205"/>
    </location>
</feature>
<dbReference type="GO" id="GO:0006285">
    <property type="term" value="P:base-excision repair, AP site formation"/>
    <property type="evidence" value="ECO:0007669"/>
    <property type="project" value="TreeGrafter"/>
</dbReference>
<accession>A0A2R4MAV4</accession>
<sequence length="215" mass="23576">MHKERLKSREVLDVHLKGLAQCDPRLEPVIAQCEEVPLRESADGFEGMAKIVVGQQVSVAAASAIWGRFAGLMDNVCAAEFLAHPEESVRGAGLSASKFRTLCGVAEAEQSGALQFDQLVHLPPDEAIDQLTQLKGIGPWTAEIYLLFCLGHPDIFPAGDLALQKMVGHINGLEDVPKEKETRALTEIWSPYRGAASRLMWRYFAVLKDKEGIVL</sequence>
<dbReference type="GO" id="GO:0043916">
    <property type="term" value="F:DNA-7-methylguanine glycosylase activity"/>
    <property type="evidence" value="ECO:0007669"/>
    <property type="project" value="TreeGrafter"/>
</dbReference>
<evidence type="ECO:0000259" key="5">
    <source>
        <dbReference type="SMART" id="SM00478"/>
    </source>
</evidence>
<dbReference type="InterPro" id="IPR051912">
    <property type="entry name" value="Alkylbase_DNA_Glycosylase/TA"/>
</dbReference>
<dbReference type="GO" id="GO:0032131">
    <property type="term" value="F:alkylated DNA binding"/>
    <property type="evidence" value="ECO:0007669"/>
    <property type="project" value="TreeGrafter"/>
</dbReference>
<dbReference type="SUPFAM" id="SSF48150">
    <property type="entry name" value="DNA-glycosylase"/>
    <property type="match status" value="1"/>
</dbReference>
<keyword evidence="7" id="KW-1185">Reference proteome</keyword>
<gene>
    <name evidence="6" type="ORF">MXMO3_00529</name>
</gene>
<dbReference type="EC" id="3.2.2.21" evidence="2"/>
<reference evidence="6 7" key="1">
    <citation type="submission" date="2017-05" db="EMBL/GenBank/DDBJ databases">
        <title>Genome Analysis of Maritalea myrionectae HL2708#5.</title>
        <authorList>
            <consortium name="Cotde Inc.-PKNU"/>
            <person name="Jang D."/>
            <person name="Oh H.-M."/>
        </authorList>
    </citation>
    <scope>NUCLEOTIDE SEQUENCE [LARGE SCALE GENOMIC DNA]</scope>
    <source>
        <strain evidence="6 7">HL2708#5</strain>
    </source>
</reference>
<dbReference type="STRING" id="1122213.GCA_000423365_03241"/>
<dbReference type="GO" id="GO:0008725">
    <property type="term" value="F:DNA-3-methyladenine glycosylase activity"/>
    <property type="evidence" value="ECO:0007669"/>
    <property type="project" value="TreeGrafter"/>
</dbReference>
<comment type="catalytic activity">
    <reaction evidence="1">
        <text>Hydrolysis of alkylated DNA, releasing 3-methyladenine, 3-methylguanine, 7-methylguanine and 7-methyladenine.</text>
        <dbReference type="EC" id="3.2.2.21"/>
    </reaction>
</comment>
<dbReference type="GO" id="GO:0005737">
    <property type="term" value="C:cytoplasm"/>
    <property type="evidence" value="ECO:0007669"/>
    <property type="project" value="TreeGrafter"/>
</dbReference>
<dbReference type="RefSeq" id="WP_117394848.1">
    <property type="nucleotide sequence ID" value="NZ_CP021330.1"/>
</dbReference>
<dbReference type="EMBL" id="CP021330">
    <property type="protein sequence ID" value="AVX03075.1"/>
    <property type="molecule type" value="Genomic_DNA"/>
</dbReference>
<keyword evidence="4" id="KW-0234">DNA repair</keyword>
<evidence type="ECO:0000256" key="1">
    <source>
        <dbReference type="ARBA" id="ARBA00000086"/>
    </source>
</evidence>
<dbReference type="SMART" id="SM00478">
    <property type="entry name" value="ENDO3c"/>
    <property type="match status" value="1"/>
</dbReference>
<protein>
    <recommendedName>
        <fullName evidence="2">DNA-3-methyladenine glycosylase II</fullName>
        <ecNumber evidence="2">3.2.2.21</ecNumber>
    </recommendedName>
</protein>
<dbReference type="Pfam" id="PF00730">
    <property type="entry name" value="HhH-GPD"/>
    <property type="match status" value="1"/>
</dbReference>
<dbReference type="Gene3D" id="1.10.1670.40">
    <property type="match status" value="1"/>
</dbReference>
<evidence type="ECO:0000313" key="6">
    <source>
        <dbReference type="EMBL" id="AVX03075.1"/>
    </source>
</evidence>
<dbReference type="PANTHER" id="PTHR43003:SF5">
    <property type="entry name" value="DNA-3-METHYLADENINE GLYCOSYLASE"/>
    <property type="match status" value="1"/>
</dbReference>
<dbReference type="InterPro" id="IPR003265">
    <property type="entry name" value="HhH-GPD_domain"/>
</dbReference>
<dbReference type="GO" id="GO:0006307">
    <property type="term" value="P:DNA alkylation repair"/>
    <property type="evidence" value="ECO:0007669"/>
    <property type="project" value="TreeGrafter"/>
</dbReference>
<organism evidence="6 7">
    <name type="scientific">Maritalea myrionectae</name>
    <dbReference type="NCBI Taxonomy" id="454601"/>
    <lineage>
        <taxon>Bacteria</taxon>
        <taxon>Pseudomonadati</taxon>
        <taxon>Pseudomonadota</taxon>
        <taxon>Alphaproteobacteria</taxon>
        <taxon>Hyphomicrobiales</taxon>
        <taxon>Devosiaceae</taxon>
        <taxon>Maritalea</taxon>
    </lineage>
</organism>
<dbReference type="AlphaFoldDB" id="A0A2R4MAV4"/>